<name>A0A0L1KFE1_9SPHN</name>
<evidence type="ECO:0000313" key="2">
    <source>
        <dbReference type="Proteomes" id="UP000037446"/>
    </source>
</evidence>
<dbReference type="Proteomes" id="UP000037446">
    <property type="component" value="Unassembled WGS sequence"/>
</dbReference>
<accession>A0A0L1KFE1</accession>
<dbReference type="STRING" id="1306953.J121_1084"/>
<dbReference type="EMBL" id="JYNE01000021">
    <property type="protein sequence ID" value="KNH02678.1"/>
    <property type="molecule type" value="Genomic_DNA"/>
</dbReference>
<dbReference type="AlphaFoldDB" id="A0A0L1KFE1"/>
<evidence type="ECO:0000313" key="1">
    <source>
        <dbReference type="EMBL" id="KNH02678.1"/>
    </source>
</evidence>
<organism evidence="1 2">
    <name type="scientific">Qipengyuania citrea LAMA 915</name>
    <dbReference type="NCBI Taxonomy" id="1306953"/>
    <lineage>
        <taxon>Bacteria</taxon>
        <taxon>Pseudomonadati</taxon>
        <taxon>Pseudomonadota</taxon>
        <taxon>Alphaproteobacteria</taxon>
        <taxon>Sphingomonadales</taxon>
        <taxon>Erythrobacteraceae</taxon>
        <taxon>Qipengyuania</taxon>
    </lineage>
</organism>
<comment type="caution">
    <text evidence="1">The sequence shown here is derived from an EMBL/GenBank/DDBJ whole genome shotgun (WGS) entry which is preliminary data.</text>
</comment>
<protein>
    <submittedName>
        <fullName evidence="1">Atpase aaa</fullName>
    </submittedName>
</protein>
<gene>
    <name evidence="1" type="ORF">J121_1084</name>
</gene>
<reference evidence="1" key="1">
    <citation type="submission" date="2015-02" db="EMBL/GenBank/DDBJ databases">
        <authorList>
            <person name="Chooi Y.-H."/>
        </authorList>
    </citation>
    <scope>NUCLEOTIDE SEQUENCE [LARGE SCALE GENOMIC DNA]</scope>
    <source>
        <strain evidence="1">LAMA 915</strain>
    </source>
</reference>
<proteinExistence type="predicted"/>
<sequence>MDDLYRAPIASVGEKGKWQTLIAVQVCCDTLLRKDCCSPA</sequence>
<dbReference type="PATRIC" id="fig|1306953.7.peg.1114"/>